<evidence type="ECO:0000256" key="1">
    <source>
        <dbReference type="ARBA" id="ARBA00001936"/>
    </source>
</evidence>
<evidence type="ECO:0000256" key="3">
    <source>
        <dbReference type="ARBA" id="ARBA00022723"/>
    </source>
</evidence>
<dbReference type="GO" id="GO:0046872">
    <property type="term" value="F:metal ion binding"/>
    <property type="evidence" value="ECO:0007669"/>
    <property type="project" value="UniProtKB-KW"/>
</dbReference>
<keyword evidence="4" id="KW-0378">Hydrolase</keyword>
<protein>
    <recommendedName>
        <fullName evidence="6">Aminopeptidase P N-terminal domain-containing protein</fullName>
    </recommendedName>
</protein>
<evidence type="ECO:0000313" key="7">
    <source>
        <dbReference type="EMBL" id="KAL1131549.1"/>
    </source>
</evidence>
<comment type="cofactor">
    <cofactor evidence="1">
        <name>Mn(2+)</name>
        <dbReference type="ChEBI" id="CHEBI:29035"/>
    </cofactor>
</comment>
<dbReference type="PANTHER" id="PTHR43226">
    <property type="entry name" value="XAA-PRO AMINOPEPTIDASE 3"/>
    <property type="match status" value="1"/>
</dbReference>
<dbReference type="PANTHER" id="PTHR43226:SF4">
    <property type="entry name" value="XAA-PRO AMINOPEPTIDASE 3"/>
    <property type="match status" value="1"/>
</dbReference>
<dbReference type="Gene3D" id="3.90.230.10">
    <property type="entry name" value="Creatinase/methionine aminopeptidase superfamily"/>
    <property type="match status" value="1"/>
</dbReference>
<comment type="caution">
    <text evidence="7">The sequence shown here is derived from an EMBL/GenBank/DDBJ whole genome shotgun (WGS) entry which is preliminary data.</text>
</comment>
<dbReference type="SUPFAM" id="SSF53092">
    <property type="entry name" value="Creatinase/prolidase N-terminal domain"/>
    <property type="match status" value="1"/>
</dbReference>
<dbReference type="Pfam" id="PF00557">
    <property type="entry name" value="Peptidase_M24"/>
    <property type="match status" value="1"/>
</dbReference>
<dbReference type="AlphaFoldDB" id="A0ABD0Z837"/>
<dbReference type="InterPro" id="IPR052433">
    <property type="entry name" value="X-Pro_dipept-like"/>
</dbReference>
<evidence type="ECO:0000256" key="5">
    <source>
        <dbReference type="ARBA" id="ARBA00023211"/>
    </source>
</evidence>
<evidence type="ECO:0000256" key="4">
    <source>
        <dbReference type="ARBA" id="ARBA00022801"/>
    </source>
</evidence>
<dbReference type="SUPFAM" id="SSF55920">
    <property type="entry name" value="Creatinase/aminopeptidase"/>
    <property type="match status" value="1"/>
</dbReference>
<dbReference type="EMBL" id="JBFDAA010000006">
    <property type="protein sequence ID" value="KAL1131549.1"/>
    <property type="molecule type" value="Genomic_DNA"/>
</dbReference>
<dbReference type="SMART" id="SM01011">
    <property type="entry name" value="AMP_N"/>
    <property type="match status" value="1"/>
</dbReference>
<accession>A0ABD0Z837</accession>
<organism evidence="7 8">
    <name type="scientific">Ranatra chinensis</name>
    <dbReference type="NCBI Taxonomy" id="642074"/>
    <lineage>
        <taxon>Eukaryota</taxon>
        <taxon>Metazoa</taxon>
        <taxon>Ecdysozoa</taxon>
        <taxon>Arthropoda</taxon>
        <taxon>Hexapoda</taxon>
        <taxon>Insecta</taxon>
        <taxon>Pterygota</taxon>
        <taxon>Neoptera</taxon>
        <taxon>Paraneoptera</taxon>
        <taxon>Hemiptera</taxon>
        <taxon>Heteroptera</taxon>
        <taxon>Panheteroptera</taxon>
        <taxon>Nepomorpha</taxon>
        <taxon>Nepidae</taxon>
        <taxon>Ranatrinae</taxon>
        <taxon>Ranatra</taxon>
    </lineage>
</organism>
<dbReference type="Proteomes" id="UP001558652">
    <property type="component" value="Unassembled WGS sequence"/>
</dbReference>
<dbReference type="Gene3D" id="3.40.350.10">
    <property type="entry name" value="Creatinase/prolidase N-terminal domain"/>
    <property type="match status" value="1"/>
</dbReference>
<dbReference type="InterPro" id="IPR000994">
    <property type="entry name" value="Pept_M24"/>
</dbReference>
<dbReference type="Pfam" id="PF05195">
    <property type="entry name" value="AMP_N"/>
    <property type="match status" value="1"/>
</dbReference>
<keyword evidence="3" id="KW-0479">Metal-binding</keyword>
<evidence type="ECO:0000313" key="8">
    <source>
        <dbReference type="Proteomes" id="UP001558652"/>
    </source>
</evidence>
<dbReference type="InterPro" id="IPR007865">
    <property type="entry name" value="Aminopep_P_N"/>
</dbReference>
<proteinExistence type="inferred from homology"/>
<comment type="similarity">
    <text evidence="2">Belongs to the peptidase M24B family.</text>
</comment>
<name>A0ABD0Z837_9HEMI</name>
<gene>
    <name evidence="7" type="ORF">AAG570_011166</name>
</gene>
<dbReference type="InterPro" id="IPR029149">
    <property type="entry name" value="Creatin/AminoP/Spt16_N"/>
</dbReference>
<keyword evidence="5" id="KW-0464">Manganese</keyword>
<dbReference type="InterPro" id="IPR036005">
    <property type="entry name" value="Creatinase/aminopeptidase-like"/>
</dbReference>
<evidence type="ECO:0000259" key="6">
    <source>
        <dbReference type="SMART" id="SM01011"/>
    </source>
</evidence>
<keyword evidence="8" id="KW-1185">Reference proteome</keyword>
<feature type="domain" description="Aminopeptidase P N-terminal" evidence="6">
    <location>
        <begin position="1"/>
        <end position="142"/>
    </location>
</feature>
<dbReference type="GO" id="GO:0016787">
    <property type="term" value="F:hydrolase activity"/>
    <property type="evidence" value="ECO:0007669"/>
    <property type="project" value="UniProtKB-KW"/>
</dbReference>
<evidence type="ECO:0000256" key="2">
    <source>
        <dbReference type="ARBA" id="ARBA00008766"/>
    </source>
</evidence>
<sequence length="385" mass="43325">MKVSEFVERRERLAKAVSSLKPGLNHVIVIPSSEVLYMSERIPYVFRQNTDFRYLTGCLEPDSVLVLSVSQAGSFKSVLFVRESDARAELWEGPRTGSKYAKEMFRVDETHPISDLLGALEVITRSYSDYILWYEFRNPAHRKLHTSLVPFVANSGMKMIESPKEAMHTLRLIKSKSEQKLLRSSAHIASEAISQAMGVTRPGTTEHQLFATVDYHCRMRGAEFLAYPPVVASGNNANIIHYIHNSQVVRDGELVLMDAGCELHGYCSDITRTWPASGRFSEAQLTLYEIVLDVQEELLAWCSRLPSLDELFNTMCKLLGSKLKEGHVLSRQADKLSLEEVAFKLCPHHVSHYLGMDVHDTGSVPRNLSLKEGMCLTVEPGNCSF</sequence>
<reference evidence="7 8" key="1">
    <citation type="submission" date="2024-07" db="EMBL/GenBank/DDBJ databases">
        <title>Chromosome-level genome assembly of the water stick insect Ranatra chinensis (Heteroptera: Nepidae).</title>
        <authorList>
            <person name="Liu X."/>
        </authorList>
    </citation>
    <scope>NUCLEOTIDE SEQUENCE [LARGE SCALE GENOMIC DNA]</scope>
    <source>
        <strain evidence="7">Cailab_2021Rc</strain>
        <tissue evidence="7">Muscle</tissue>
    </source>
</reference>